<dbReference type="InterPro" id="IPR039421">
    <property type="entry name" value="Type_1_exporter"/>
</dbReference>
<organism evidence="3 5">
    <name type="scientific">Didymodactylos carnosus</name>
    <dbReference type="NCBI Taxonomy" id="1234261"/>
    <lineage>
        <taxon>Eukaryota</taxon>
        <taxon>Metazoa</taxon>
        <taxon>Spiralia</taxon>
        <taxon>Gnathifera</taxon>
        <taxon>Rotifera</taxon>
        <taxon>Eurotatoria</taxon>
        <taxon>Bdelloidea</taxon>
        <taxon>Philodinida</taxon>
        <taxon>Philodinidae</taxon>
        <taxon>Didymodactylos</taxon>
    </lineage>
</organism>
<dbReference type="SUPFAM" id="SSF52540">
    <property type="entry name" value="P-loop containing nucleoside triphosphate hydrolases"/>
    <property type="match status" value="1"/>
</dbReference>
<dbReference type="PANTHER" id="PTHR43394:SF11">
    <property type="entry name" value="ATP-BINDING CASSETTE TRANSPORTER"/>
    <property type="match status" value="1"/>
</dbReference>
<name>A0A8S2FV09_9BILA</name>
<dbReference type="Gene3D" id="3.40.50.300">
    <property type="entry name" value="P-loop containing nucleotide triphosphate hydrolases"/>
    <property type="match status" value="1"/>
</dbReference>
<evidence type="ECO:0000313" key="5">
    <source>
        <dbReference type="Proteomes" id="UP000677228"/>
    </source>
</evidence>
<dbReference type="GO" id="GO:0015421">
    <property type="term" value="F:ABC-type oligopeptide transporter activity"/>
    <property type="evidence" value="ECO:0007669"/>
    <property type="project" value="TreeGrafter"/>
</dbReference>
<evidence type="ECO:0000256" key="1">
    <source>
        <dbReference type="ARBA" id="ARBA00022448"/>
    </source>
</evidence>
<accession>A0A8S2FV09</accession>
<dbReference type="AlphaFoldDB" id="A0A8S2FV09"/>
<gene>
    <name evidence="3" type="ORF">OVA965_LOCUS40132</name>
    <name evidence="4" type="ORF">TMI583_LOCUS41526</name>
</gene>
<dbReference type="PANTHER" id="PTHR43394">
    <property type="entry name" value="ATP-DEPENDENT PERMEASE MDL1, MITOCHONDRIAL"/>
    <property type="match status" value="1"/>
</dbReference>
<sequence>IVQQALERAQTGRTCLSIAHRLSTIRNSEKIAVVVHGKVSEEGTHDDLIQKDGTYSKLIMAEQRMVNSKQSEGQ</sequence>
<keyword evidence="1" id="KW-0813">Transport</keyword>
<evidence type="ECO:0008006" key="6">
    <source>
        <dbReference type="Google" id="ProtNLM"/>
    </source>
</evidence>
<proteinExistence type="predicted"/>
<dbReference type="Proteomes" id="UP000682733">
    <property type="component" value="Unassembled WGS sequence"/>
</dbReference>
<dbReference type="EMBL" id="CAJOBA010065707">
    <property type="protein sequence ID" value="CAF4360192.1"/>
    <property type="molecule type" value="Genomic_DNA"/>
</dbReference>
<dbReference type="EMBL" id="CAJNOK010042981">
    <property type="protein sequence ID" value="CAF1566903.1"/>
    <property type="molecule type" value="Genomic_DNA"/>
</dbReference>
<dbReference type="GO" id="GO:0005743">
    <property type="term" value="C:mitochondrial inner membrane"/>
    <property type="evidence" value="ECO:0007669"/>
    <property type="project" value="TreeGrafter"/>
</dbReference>
<dbReference type="InterPro" id="IPR027417">
    <property type="entry name" value="P-loop_NTPase"/>
</dbReference>
<evidence type="ECO:0000256" key="2">
    <source>
        <dbReference type="ARBA" id="ARBA00022737"/>
    </source>
</evidence>
<evidence type="ECO:0000313" key="4">
    <source>
        <dbReference type="EMBL" id="CAF4360192.1"/>
    </source>
</evidence>
<reference evidence="3" key="1">
    <citation type="submission" date="2021-02" db="EMBL/GenBank/DDBJ databases">
        <authorList>
            <person name="Nowell W R."/>
        </authorList>
    </citation>
    <scope>NUCLEOTIDE SEQUENCE</scope>
</reference>
<evidence type="ECO:0000313" key="3">
    <source>
        <dbReference type="EMBL" id="CAF1566903.1"/>
    </source>
</evidence>
<protein>
    <recommendedName>
        <fullName evidence="6">p-glycoprotein</fullName>
    </recommendedName>
</protein>
<dbReference type="Proteomes" id="UP000677228">
    <property type="component" value="Unassembled WGS sequence"/>
</dbReference>
<keyword evidence="2" id="KW-0677">Repeat</keyword>
<comment type="caution">
    <text evidence="3">The sequence shown here is derived from an EMBL/GenBank/DDBJ whole genome shotgun (WGS) entry which is preliminary data.</text>
</comment>
<dbReference type="GO" id="GO:0090374">
    <property type="term" value="P:oligopeptide export from mitochondrion"/>
    <property type="evidence" value="ECO:0007669"/>
    <property type="project" value="TreeGrafter"/>
</dbReference>
<feature type="non-terminal residue" evidence="3">
    <location>
        <position position="1"/>
    </location>
</feature>